<keyword evidence="5" id="KW-0804">Transcription</keyword>
<evidence type="ECO:0000259" key="7">
    <source>
        <dbReference type="SMART" id="SM00657"/>
    </source>
</evidence>
<dbReference type="InterPro" id="IPR038846">
    <property type="entry name" value="RPC9"/>
</dbReference>
<dbReference type="SUPFAM" id="SSF47819">
    <property type="entry name" value="HRDC-like"/>
    <property type="match status" value="1"/>
</dbReference>
<dbReference type="GO" id="GO:0042797">
    <property type="term" value="P:tRNA transcription by RNA polymerase III"/>
    <property type="evidence" value="ECO:0007669"/>
    <property type="project" value="EnsemblFungi"/>
</dbReference>
<dbReference type="GO" id="GO:0003899">
    <property type="term" value="F:DNA-directed RNA polymerase activity"/>
    <property type="evidence" value="ECO:0007669"/>
    <property type="project" value="EnsemblFungi"/>
</dbReference>
<evidence type="ECO:0000256" key="5">
    <source>
        <dbReference type="ARBA" id="ARBA00023163"/>
    </source>
</evidence>
<dbReference type="InterPro" id="IPR038324">
    <property type="entry name" value="Rpb4/RPC9_sf"/>
</dbReference>
<evidence type="ECO:0000256" key="3">
    <source>
        <dbReference type="ARBA" id="ARBA00016672"/>
    </source>
</evidence>
<organism evidence="8 9">
    <name type="scientific">Wickerhamomyces anomalus (strain ATCC 58044 / CBS 1984 / NCYC 433 / NRRL Y-366-8)</name>
    <name type="common">Yeast</name>
    <name type="synonym">Hansenula anomala</name>
    <dbReference type="NCBI Taxonomy" id="683960"/>
    <lineage>
        <taxon>Eukaryota</taxon>
        <taxon>Fungi</taxon>
        <taxon>Dikarya</taxon>
        <taxon>Ascomycota</taxon>
        <taxon>Saccharomycotina</taxon>
        <taxon>Saccharomycetes</taxon>
        <taxon>Phaffomycetales</taxon>
        <taxon>Wickerhamomycetaceae</taxon>
        <taxon>Wickerhamomyces</taxon>
    </lineage>
</organism>
<evidence type="ECO:0000256" key="6">
    <source>
        <dbReference type="ARBA" id="ARBA00023242"/>
    </source>
</evidence>
<dbReference type="GO" id="GO:0005666">
    <property type="term" value="C:RNA polymerase III complex"/>
    <property type="evidence" value="ECO:0007669"/>
    <property type="project" value="EnsemblFungi"/>
</dbReference>
<dbReference type="EMBL" id="KV454213">
    <property type="protein sequence ID" value="ODQ57351.1"/>
    <property type="molecule type" value="Genomic_DNA"/>
</dbReference>
<keyword evidence="9" id="KW-1185">Reference proteome</keyword>
<dbReference type="PANTHER" id="PTHR15561">
    <property type="entry name" value="CALCITONIN GENE-RELATED PEPTIDE-RECEPTOR COMPONENT PROTEIN"/>
    <property type="match status" value="1"/>
</dbReference>
<dbReference type="SMART" id="SM00657">
    <property type="entry name" value="RPOL4c"/>
    <property type="match status" value="1"/>
</dbReference>
<dbReference type="Gene3D" id="1.20.1250.40">
    <property type="match status" value="1"/>
</dbReference>
<feature type="domain" description="RNA polymerase Rpb4/RPC9 core" evidence="7">
    <location>
        <begin position="1"/>
        <end position="126"/>
    </location>
</feature>
<keyword evidence="6" id="KW-0539">Nucleus</keyword>
<dbReference type="Pfam" id="PF03874">
    <property type="entry name" value="RNA_pol_Rpb4"/>
    <property type="match status" value="1"/>
</dbReference>
<name>A0A1E3NW05_WICAA</name>
<evidence type="ECO:0000256" key="2">
    <source>
        <dbReference type="ARBA" id="ARBA00006898"/>
    </source>
</evidence>
<comment type="similarity">
    <text evidence="2">Belongs to the eukaryotic RPC9 RNA polymerase subunit family.</text>
</comment>
<dbReference type="InterPro" id="IPR010997">
    <property type="entry name" value="HRDC-like_sf"/>
</dbReference>
<dbReference type="GO" id="GO:0000166">
    <property type="term" value="F:nucleotide binding"/>
    <property type="evidence" value="ECO:0007669"/>
    <property type="project" value="InterPro"/>
</dbReference>
<dbReference type="OrthoDB" id="1746530at2759"/>
<dbReference type="STRING" id="683960.A0A1E3NW05"/>
<feature type="non-terminal residue" evidence="8">
    <location>
        <position position="1"/>
    </location>
</feature>
<proteinExistence type="inferred from homology"/>
<protein>
    <recommendedName>
        <fullName evidence="3">DNA-directed RNA polymerase III subunit RPC9</fullName>
    </recommendedName>
</protein>
<keyword evidence="4" id="KW-0240">DNA-directed RNA polymerase</keyword>
<evidence type="ECO:0000313" key="8">
    <source>
        <dbReference type="EMBL" id="ODQ57351.1"/>
    </source>
</evidence>
<evidence type="ECO:0000256" key="1">
    <source>
        <dbReference type="ARBA" id="ARBA00004123"/>
    </source>
</evidence>
<gene>
    <name evidence="8" type="ORF">WICANDRAFT_35124</name>
</gene>
<dbReference type="GO" id="GO:0005829">
    <property type="term" value="C:cytosol"/>
    <property type="evidence" value="ECO:0007669"/>
    <property type="project" value="EnsemblFungi"/>
</dbReference>
<reference evidence="8 9" key="1">
    <citation type="journal article" date="2016" name="Proc. Natl. Acad. Sci. U.S.A.">
        <title>Comparative genomics of biotechnologically important yeasts.</title>
        <authorList>
            <person name="Riley R."/>
            <person name="Haridas S."/>
            <person name="Wolfe K.H."/>
            <person name="Lopes M.R."/>
            <person name="Hittinger C.T."/>
            <person name="Goeker M."/>
            <person name="Salamov A.A."/>
            <person name="Wisecaver J.H."/>
            <person name="Long T.M."/>
            <person name="Calvey C.H."/>
            <person name="Aerts A.L."/>
            <person name="Barry K.W."/>
            <person name="Choi C."/>
            <person name="Clum A."/>
            <person name="Coughlan A.Y."/>
            <person name="Deshpande S."/>
            <person name="Douglass A.P."/>
            <person name="Hanson S.J."/>
            <person name="Klenk H.-P."/>
            <person name="LaButti K.M."/>
            <person name="Lapidus A."/>
            <person name="Lindquist E.A."/>
            <person name="Lipzen A.M."/>
            <person name="Meier-Kolthoff J.P."/>
            <person name="Ohm R.A."/>
            <person name="Otillar R.P."/>
            <person name="Pangilinan J.L."/>
            <person name="Peng Y."/>
            <person name="Rokas A."/>
            <person name="Rosa C.A."/>
            <person name="Scheuner C."/>
            <person name="Sibirny A.A."/>
            <person name="Slot J.C."/>
            <person name="Stielow J.B."/>
            <person name="Sun H."/>
            <person name="Kurtzman C.P."/>
            <person name="Blackwell M."/>
            <person name="Grigoriev I.V."/>
            <person name="Jeffries T.W."/>
        </authorList>
    </citation>
    <scope>NUCLEOTIDE SEQUENCE [LARGE SCALE GENOMIC DNA]</scope>
    <source>
        <strain evidence="9">ATCC 58044 / CBS 1984 / NCYC 433 / NRRL Y-366-8</strain>
    </source>
</reference>
<dbReference type="PANTHER" id="PTHR15561:SF0">
    <property type="entry name" value="DNA-DIRECTED RNA POLYMERASE III SUBUNIT RPC9"/>
    <property type="match status" value="1"/>
</dbReference>
<dbReference type="Proteomes" id="UP000094112">
    <property type="component" value="Unassembled WGS sequence"/>
</dbReference>
<dbReference type="GO" id="GO:0006386">
    <property type="term" value="P:termination of RNA polymerase III transcription"/>
    <property type="evidence" value="ECO:0007669"/>
    <property type="project" value="EnsemblFungi"/>
</dbReference>
<comment type="subcellular location">
    <subcellularLocation>
        <location evidence="1">Nucleus</location>
    </subcellularLocation>
</comment>
<sequence length="139" mass="16382">EREKLLSNFEVNQHLIEIQSQNNWNNNTKESKKKRAYNPNLESISRDVTSYLSKSPTALQTVDNITQAMKDLSQYKLEKVEKLQIINSAPYSLVNLYSIVEECDQRFSEQEIEDILQIVQTHFPQQEVDEEEEDQEMEE</sequence>
<accession>A0A1E3NW05</accession>
<dbReference type="InterPro" id="IPR005574">
    <property type="entry name" value="Rpb4/RPC9"/>
</dbReference>
<dbReference type="GO" id="GO:0006384">
    <property type="term" value="P:transcription initiation at RNA polymerase III promoter"/>
    <property type="evidence" value="ECO:0007669"/>
    <property type="project" value="EnsemblFungi"/>
</dbReference>
<evidence type="ECO:0000313" key="9">
    <source>
        <dbReference type="Proteomes" id="UP000094112"/>
    </source>
</evidence>
<evidence type="ECO:0000256" key="4">
    <source>
        <dbReference type="ARBA" id="ARBA00022478"/>
    </source>
</evidence>
<dbReference type="RefSeq" id="XP_019036558.1">
    <property type="nucleotide sequence ID" value="XM_019182270.1"/>
</dbReference>
<dbReference type="InterPro" id="IPR006590">
    <property type="entry name" value="RNA_pol_Rpb4/RPC9_core"/>
</dbReference>
<dbReference type="AlphaFoldDB" id="A0A1E3NW05"/>
<dbReference type="GeneID" id="30199516"/>